<feature type="domain" description="HTH araC/xylS-type" evidence="4">
    <location>
        <begin position="182"/>
        <end position="280"/>
    </location>
</feature>
<evidence type="ECO:0000256" key="3">
    <source>
        <dbReference type="ARBA" id="ARBA00023163"/>
    </source>
</evidence>
<protein>
    <submittedName>
        <fullName evidence="5">AraC family transcriptional regulator</fullName>
    </submittedName>
</protein>
<dbReference type="InterPro" id="IPR018060">
    <property type="entry name" value="HTH_AraC"/>
</dbReference>
<dbReference type="PRINTS" id="PR00032">
    <property type="entry name" value="HTHARAC"/>
</dbReference>
<dbReference type="InterPro" id="IPR009057">
    <property type="entry name" value="Homeodomain-like_sf"/>
</dbReference>
<dbReference type="PANTHER" id="PTHR43280:SF30">
    <property type="entry name" value="MMSAB OPERON REGULATORY PROTEIN"/>
    <property type="match status" value="1"/>
</dbReference>
<keyword evidence="1" id="KW-0805">Transcription regulation</keyword>
<keyword evidence="2" id="KW-0238">DNA-binding</keyword>
<dbReference type="Proteomes" id="UP001527882">
    <property type="component" value="Unassembled WGS sequence"/>
</dbReference>
<dbReference type="Pfam" id="PF02311">
    <property type="entry name" value="AraC_binding"/>
    <property type="match status" value="1"/>
</dbReference>
<keyword evidence="3" id="KW-0804">Transcription</keyword>
<dbReference type="EMBL" id="JAQAGZ010000011">
    <property type="protein sequence ID" value="MCZ8514166.1"/>
    <property type="molecule type" value="Genomic_DNA"/>
</dbReference>
<dbReference type="PANTHER" id="PTHR43280">
    <property type="entry name" value="ARAC-FAMILY TRANSCRIPTIONAL REGULATOR"/>
    <property type="match status" value="1"/>
</dbReference>
<dbReference type="InterPro" id="IPR020449">
    <property type="entry name" value="Tscrpt_reg_AraC-type_HTH"/>
</dbReference>
<dbReference type="Gene3D" id="1.10.10.60">
    <property type="entry name" value="Homeodomain-like"/>
    <property type="match status" value="2"/>
</dbReference>
<keyword evidence="6" id="KW-1185">Reference proteome</keyword>
<accession>A0ABT4QBC3</accession>
<evidence type="ECO:0000256" key="2">
    <source>
        <dbReference type="ARBA" id="ARBA00023125"/>
    </source>
</evidence>
<dbReference type="SMART" id="SM00342">
    <property type="entry name" value="HTH_ARAC"/>
    <property type="match status" value="1"/>
</dbReference>
<dbReference type="PROSITE" id="PS01124">
    <property type="entry name" value="HTH_ARAC_FAMILY_2"/>
    <property type="match status" value="1"/>
</dbReference>
<evidence type="ECO:0000313" key="6">
    <source>
        <dbReference type="Proteomes" id="UP001527882"/>
    </source>
</evidence>
<dbReference type="InterPro" id="IPR003313">
    <property type="entry name" value="AraC-bd"/>
</dbReference>
<gene>
    <name evidence="5" type="ORF">O9H85_17380</name>
</gene>
<evidence type="ECO:0000256" key="1">
    <source>
        <dbReference type="ARBA" id="ARBA00023015"/>
    </source>
</evidence>
<evidence type="ECO:0000259" key="4">
    <source>
        <dbReference type="PROSITE" id="PS01124"/>
    </source>
</evidence>
<dbReference type="InterPro" id="IPR014710">
    <property type="entry name" value="RmlC-like_jellyroll"/>
</dbReference>
<evidence type="ECO:0000313" key="5">
    <source>
        <dbReference type="EMBL" id="MCZ8514166.1"/>
    </source>
</evidence>
<sequence>MPSSADQPKRTFLLEHTIRSGPFNMNTNHAHDSYEIYYMKAGARYYFIKDRSYLVREGDLVLIEPMVLHRTTEAYSSHHERVLFNFKKASIHSFLEDMPDDLLSAFRDNPIIRPEAKEKAWADAHIGRMLAEQEHGGPGSAGLLKLLLTELLLWIYRQGKLPGGRGALPGTEHPTTLHRKVSEIVQFINDHYEKELTLHTVANRFHISSYYLCRIFKEATGFTLVEYIQRLRVREAQRLLSATRLQMSEVAGRVGFDSGTHFGRVFKSICGVSPLQYRKAAAAEEPARI</sequence>
<proteinExistence type="predicted"/>
<dbReference type="SUPFAM" id="SSF46689">
    <property type="entry name" value="Homeodomain-like"/>
    <property type="match status" value="2"/>
</dbReference>
<reference evidence="5 6" key="1">
    <citation type="submission" date="2022-12" db="EMBL/GenBank/DDBJ databases">
        <title>Draft genome sequence of Paenibacillus sp. dW9.</title>
        <authorList>
            <person name="Choi E.-W."/>
            <person name="Kim D.-U."/>
        </authorList>
    </citation>
    <scope>NUCLEOTIDE SEQUENCE [LARGE SCALE GENOMIC DNA]</scope>
    <source>
        <strain evidence="6">dW9</strain>
    </source>
</reference>
<name>A0ABT4QBC3_9BACL</name>
<dbReference type="RefSeq" id="WP_269882693.1">
    <property type="nucleotide sequence ID" value="NZ_JAQAGZ010000011.1"/>
</dbReference>
<dbReference type="Gene3D" id="2.60.120.10">
    <property type="entry name" value="Jelly Rolls"/>
    <property type="match status" value="1"/>
</dbReference>
<dbReference type="Pfam" id="PF12833">
    <property type="entry name" value="HTH_18"/>
    <property type="match status" value="1"/>
</dbReference>
<dbReference type="SUPFAM" id="SSF51215">
    <property type="entry name" value="Regulatory protein AraC"/>
    <property type="match status" value="1"/>
</dbReference>
<dbReference type="InterPro" id="IPR037923">
    <property type="entry name" value="HTH-like"/>
</dbReference>
<comment type="caution">
    <text evidence="5">The sequence shown here is derived from an EMBL/GenBank/DDBJ whole genome shotgun (WGS) entry which is preliminary data.</text>
</comment>
<organism evidence="5 6">
    <name type="scientific">Paenibacillus gyeongsangnamensis</name>
    <dbReference type="NCBI Taxonomy" id="3388067"/>
    <lineage>
        <taxon>Bacteria</taxon>
        <taxon>Bacillati</taxon>
        <taxon>Bacillota</taxon>
        <taxon>Bacilli</taxon>
        <taxon>Bacillales</taxon>
        <taxon>Paenibacillaceae</taxon>
        <taxon>Paenibacillus</taxon>
    </lineage>
</organism>